<dbReference type="GO" id="GO:0070034">
    <property type="term" value="F:telomerase RNA binding"/>
    <property type="evidence" value="ECO:0007669"/>
    <property type="project" value="EnsemblFungi"/>
</dbReference>
<keyword evidence="14" id="KW-0233">DNA recombination</keyword>
<evidence type="ECO:0000256" key="18">
    <source>
        <dbReference type="SAM" id="MobiDB-lite"/>
    </source>
</evidence>
<accession>A0A0W0CPT0</accession>
<evidence type="ECO:0000256" key="6">
    <source>
        <dbReference type="ARBA" id="ARBA00022454"/>
    </source>
</evidence>
<dbReference type="Pfam" id="PF02735">
    <property type="entry name" value="Ku"/>
    <property type="match status" value="1"/>
</dbReference>
<dbReference type="CDD" id="cd00788">
    <property type="entry name" value="KU70"/>
    <property type="match status" value="1"/>
</dbReference>
<dbReference type="PIRSF" id="PIRSF003033">
    <property type="entry name" value="Ku70"/>
    <property type="match status" value="1"/>
</dbReference>
<dbReference type="InterPro" id="IPR006164">
    <property type="entry name" value="DNA_bd_Ku70/Ku80"/>
</dbReference>
<organism evidence="20 21">
    <name type="scientific">Candida glabrata</name>
    <name type="common">Yeast</name>
    <name type="synonym">Torulopsis glabrata</name>
    <dbReference type="NCBI Taxonomy" id="5478"/>
    <lineage>
        <taxon>Eukaryota</taxon>
        <taxon>Fungi</taxon>
        <taxon>Dikarya</taxon>
        <taxon>Ascomycota</taxon>
        <taxon>Saccharomycotina</taxon>
        <taxon>Saccharomycetes</taxon>
        <taxon>Saccharomycetales</taxon>
        <taxon>Saccharomycetaceae</taxon>
        <taxon>Nakaseomyces</taxon>
    </lineage>
</organism>
<dbReference type="GO" id="GO:0006303">
    <property type="term" value="P:double-strand break repair via nonhomologous end joining"/>
    <property type="evidence" value="ECO:0007669"/>
    <property type="project" value="EnsemblFungi"/>
</dbReference>
<evidence type="ECO:0000256" key="12">
    <source>
        <dbReference type="ARBA" id="ARBA00022895"/>
    </source>
</evidence>
<dbReference type="GO" id="GO:0005635">
    <property type="term" value="C:nuclear envelope"/>
    <property type="evidence" value="ECO:0007669"/>
    <property type="project" value="EnsemblFungi"/>
</dbReference>
<dbReference type="GO" id="GO:0031509">
    <property type="term" value="P:subtelomeric heterochromatin formation"/>
    <property type="evidence" value="ECO:0007669"/>
    <property type="project" value="EnsemblFungi"/>
</dbReference>
<dbReference type="Gene3D" id="2.40.290.10">
    <property type="match status" value="1"/>
</dbReference>
<evidence type="ECO:0000256" key="15">
    <source>
        <dbReference type="ARBA" id="ARBA00023204"/>
    </source>
</evidence>
<dbReference type="SUPFAM" id="SSF53300">
    <property type="entry name" value="vWA-like"/>
    <property type="match status" value="1"/>
</dbReference>
<keyword evidence="16" id="KW-0539">Nucleus</keyword>
<evidence type="ECO:0000256" key="5">
    <source>
        <dbReference type="ARBA" id="ARBA00021796"/>
    </source>
</evidence>
<dbReference type="EC" id="3.6.4.12" evidence="4"/>
<dbReference type="GO" id="GO:0043564">
    <property type="term" value="C:Ku70:Ku80 complex"/>
    <property type="evidence" value="ECO:0007669"/>
    <property type="project" value="EnsemblFungi"/>
</dbReference>
<dbReference type="GO" id="GO:0000723">
    <property type="term" value="P:telomere maintenance"/>
    <property type="evidence" value="ECO:0007669"/>
    <property type="project" value="EnsemblFungi"/>
</dbReference>
<evidence type="ECO:0000256" key="3">
    <source>
        <dbReference type="ARBA" id="ARBA00005240"/>
    </source>
</evidence>
<dbReference type="GO" id="GO:0003678">
    <property type="term" value="F:DNA helicase activity"/>
    <property type="evidence" value="ECO:0007669"/>
    <property type="project" value="UniProtKB-EC"/>
</dbReference>
<evidence type="ECO:0000256" key="17">
    <source>
        <dbReference type="ARBA" id="ARBA00031811"/>
    </source>
</evidence>
<evidence type="ECO:0000256" key="8">
    <source>
        <dbReference type="ARBA" id="ARBA00022763"/>
    </source>
</evidence>
<evidence type="ECO:0000259" key="19">
    <source>
        <dbReference type="SMART" id="SM00559"/>
    </source>
</evidence>
<evidence type="ECO:0000256" key="1">
    <source>
        <dbReference type="ARBA" id="ARBA00004123"/>
    </source>
</evidence>
<dbReference type="PANTHER" id="PTHR12604:SF2">
    <property type="entry name" value="X-RAY REPAIR CROSS-COMPLEMENTING PROTEIN 6"/>
    <property type="match status" value="1"/>
</dbReference>
<sequence length="606" mass="70954">MSELDFPDIDSNIFDEDSGKEDGEVNKQASFKRFEIHEGIMFCIELSEHMFEVQDELDGKSQIEVILTSLSELMELLIVTRPSTAIGCYFYNCEREDSKESIFEFIPLVDLNVQWMKKVNDLLEDVSNQRITFKEYLNYNIDQNKKLNIPILLEKLFSLILETFNRNIEGQKEFNSKKVFLFTDNDLPNVESQQRSIDVLKGILKDIDDNMINFTNFFISKKDKPFNPAFYSKVLRNDRNYNSLGSQAYFGPSTKPIGVNDIKERIFQRKEIRRVVFQCPLVLDEGTNFVISIKGYSIFNHEKGSVRYKLVYENQEIRKEAFSKRKFINPKTGEDVSKQTVKIIPYGEKEIEMEDKNIANALNVYGNTSASLTVIGFLNEDNSLVFYNNIDKTLFITPDENVIEGSFTAFASLFRTLKKLKKVGVVWGSTKSNSSPSLYLLWPSKDDDNNQGFYLTKVPFIDEIRKYPTLSNININEEWEEYKNVKELTQGIISHFNLKSGYHAEEFRNPALNRHYKLLHDYLLQVEIPQDDNDIRDRYLREDDTLLKITKIRERIMKDTTIDDVEKRRLSKYLEVWNIYYRKFKEDTNQTSSSLLKSEKKPKLNL</sequence>
<dbReference type="InterPro" id="IPR005161">
    <property type="entry name" value="Ku_N"/>
</dbReference>
<evidence type="ECO:0000256" key="10">
    <source>
        <dbReference type="ARBA" id="ARBA00022806"/>
    </source>
</evidence>
<dbReference type="Gene3D" id="1.10.1600.10">
    <property type="match status" value="1"/>
</dbReference>
<dbReference type="Proteomes" id="UP000054886">
    <property type="component" value="Unassembled WGS sequence"/>
</dbReference>
<comment type="subcellular location">
    <subcellularLocation>
        <location evidence="2">Chromosome</location>
        <location evidence="2">Telomere</location>
    </subcellularLocation>
    <subcellularLocation>
        <location evidence="1">Nucleus</location>
    </subcellularLocation>
</comment>
<evidence type="ECO:0000313" key="21">
    <source>
        <dbReference type="Proteomes" id="UP000054886"/>
    </source>
</evidence>
<evidence type="ECO:0000256" key="13">
    <source>
        <dbReference type="ARBA" id="ARBA00023125"/>
    </source>
</evidence>
<dbReference type="Pfam" id="PF03731">
    <property type="entry name" value="Ku_N"/>
    <property type="match status" value="1"/>
</dbReference>
<dbReference type="GO" id="GO:0097695">
    <property type="term" value="P:establishment of protein-containing complex localization to telomere"/>
    <property type="evidence" value="ECO:0007669"/>
    <property type="project" value="EnsemblFungi"/>
</dbReference>
<dbReference type="EMBL" id="LLZZ01000112">
    <property type="protein sequence ID" value="KTB05805.1"/>
    <property type="molecule type" value="Genomic_DNA"/>
</dbReference>
<dbReference type="GO" id="GO:0005524">
    <property type="term" value="F:ATP binding"/>
    <property type="evidence" value="ECO:0007669"/>
    <property type="project" value="UniProtKB-KW"/>
</dbReference>
<dbReference type="InterPro" id="IPR027388">
    <property type="entry name" value="Ku70_bridge/pillars_dom_sf"/>
</dbReference>
<comment type="similarity">
    <text evidence="3">Belongs to the ku70 family.</text>
</comment>
<dbReference type="GO" id="GO:0000727">
    <property type="term" value="P:double-strand break repair via break-induced replication"/>
    <property type="evidence" value="ECO:0007669"/>
    <property type="project" value="EnsemblFungi"/>
</dbReference>
<feature type="compositionally biased region" description="Acidic residues" evidence="18">
    <location>
        <begin position="1"/>
        <end position="19"/>
    </location>
</feature>
<dbReference type="GO" id="GO:0016787">
    <property type="term" value="F:hydrolase activity"/>
    <property type="evidence" value="ECO:0007669"/>
    <property type="project" value="UniProtKB-KW"/>
</dbReference>
<evidence type="ECO:0000256" key="16">
    <source>
        <dbReference type="ARBA" id="ARBA00023242"/>
    </source>
</evidence>
<dbReference type="GO" id="GO:0030466">
    <property type="term" value="P:silent mating-type cassette heterochromatin formation"/>
    <property type="evidence" value="ECO:0007669"/>
    <property type="project" value="EnsemblFungi"/>
</dbReference>
<dbReference type="Gene3D" id="4.10.970.10">
    <property type="entry name" value="Ku70, bridge and pillars"/>
    <property type="match status" value="1"/>
</dbReference>
<keyword evidence="11" id="KW-0067">ATP-binding</keyword>
<dbReference type="VEuPathDB" id="FungiDB:GWK60_L02431"/>
<dbReference type="AlphaFoldDB" id="A0A0W0CPT0"/>
<evidence type="ECO:0000256" key="11">
    <source>
        <dbReference type="ARBA" id="ARBA00022840"/>
    </source>
</evidence>
<keyword evidence="9" id="KW-0378">Hydrolase</keyword>
<evidence type="ECO:0000256" key="4">
    <source>
        <dbReference type="ARBA" id="ARBA00012551"/>
    </source>
</evidence>
<dbReference type="Pfam" id="PF03730">
    <property type="entry name" value="Ku_C"/>
    <property type="match status" value="1"/>
</dbReference>
<evidence type="ECO:0000313" key="20">
    <source>
        <dbReference type="EMBL" id="KTB05805.1"/>
    </source>
</evidence>
<reference evidence="20 21" key="1">
    <citation type="submission" date="2015-10" db="EMBL/GenBank/DDBJ databases">
        <title>Draft genomes sequences of Candida glabrata isolates 1A, 1B, 2A, 2B, 3A and 3B.</title>
        <authorList>
            <person name="Haavelsrud O.E."/>
            <person name="Gaustad P."/>
        </authorList>
    </citation>
    <scope>NUCLEOTIDE SEQUENCE [LARGE SCALE GENOMIC DNA]</scope>
    <source>
        <strain evidence="20">910700640</strain>
    </source>
</reference>
<evidence type="ECO:0000256" key="2">
    <source>
        <dbReference type="ARBA" id="ARBA00004574"/>
    </source>
</evidence>
<feature type="region of interest" description="Disordered" evidence="18">
    <location>
        <begin position="1"/>
        <end position="22"/>
    </location>
</feature>
<comment type="caution">
    <text evidence="20">The sequence shown here is derived from an EMBL/GenBank/DDBJ whole genome shotgun (WGS) entry which is preliminary data.</text>
</comment>
<dbReference type="GO" id="GO:0000781">
    <property type="term" value="C:chromosome, telomeric region"/>
    <property type="evidence" value="ECO:0007669"/>
    <property type="project" value="UniProtKB-SubCell"/>
</dbReference>
<dbReference type="GO" id="GO:0097552">
    <property type="term" value="P:mitochondrial double-strand break repair via homologous recombination"/>
    <property type="evidence" value="ECO:0007669"/>
    <property type="project" value="EnsemblFungi"/>
</dbReference>
<dbReference type="VEuPathDB" id="FungiDB:CAGL0I02662g"/>
<keyword evidence="6" id="KW-0158">Chromosome</keyword>
<name>A0A0W0CPT0_CANGB</name>
<dbReference type="SUPFAM" id="SSF100939">
    <property type="entry name" value="SPOC domain-like"/>
    <property type="match status" value="1"/>
</dbReference>
<dbReference type="VEuPathDB" id="FungiDB:B1J91_I02662g"/>
<dbReference type="GO" id="GO:0042162">
    <property type="term" value="F:telomeric DNA binding"/>
    <property type="evidence" value="ECO:0007669"/>
    <property type="project" value="InterPro"/>
</dbReference>
<keyword evidence="15" id="KW-0234">DNA repair</keyword>
<dbReference type="SMART" id="SM00559">
    <property type="entry name" value="Ku78"/>
    <property type="match status" value="1"/>
</dbReference>
<dbReference type="GO" id="GO:0003690">
    <property type="term" value="F:double-stranded DNA binding"/>
    <property type="evidence" value="ECO:0007669"/>
    <property type="project" value="TreeGrafter"/>
</dbReference>
<dbReference type="InterPro" id="IPR036465">
    <property type="entry name" value="vWFA_dom_sf"/>
</dbReference>
<keyword evidence="10 20" id="KW-0347">Helicase</keyword>
<keyword evidence="12" id="KW-0779">Telomere</keyword>
<feature type="domain" description="Ku" evidence="19">
    <location>
        <begin position="332"/>
        <end position="475"/>
    </location>
</feature>
<dbReference type="PANTHER" id="PTHR12604">
    <property type="entry name" value="KU AUTOANTIGEN DNA HELICASE"/>
    <property type="match status" value="1"/>
</dbReference>
<dbReference type="InterPro" id="IPR047087">
    <property type="entry name" value="KU70_core_dom"/>
</dbReference>
<protein>
    <recommendedName>
        <fullName evidence="5">ATP-dependent DNA helicase II subunit 1</fullName>
        <ecNumber evidence="4">3.6.4.12</ecNumber>
    </recommendedName>
    <alternativeName>
        <fullName evidence="17">ATP-dependent DNA helicase II subunit Ku70</fullName>
    </alternativeName>
</protein>
<dbReference type="InterPro" id="IPR005160">
    <property type="entry name" value="Ku_C"/>
</dbReference>
<keyword evidence="7" id="KW-0547">Nucleotide-binding</keyword>
<evidence type="ECO:0000256" key="7">
    <source>
        <dbReference type="ARBA" id="ARBA00022741"/>
    </source>
</evidence>
<dbReference type="InterPro" id="IPR006165">
    <property type="entry name" value="Ku70"/>
</dbReference>
<evidence type="ECO:0000256" key="14">
    <source>
        <dbReference type="ARBA" id="ARBA00023172"/>
    </source>
</evidence>
<dbReference type="GO" id="GO:0003684">
    <property type="term" value="F:damaged DNA binding"/>
    <property type="evidence" value="ECO:0007669"/>
    <property type="project" value="InterPro"/>
</dbReference>
<dbReference type="Gene3D" id="3.40.50.410">
    <property type="entry name" value="von Willebrand factor, type A domain"/>
    <property type="match status" value="1"/>
</dbReference>
<keyword evidence="13" id="KW-0238">DNA-binding</keyword>
<dbReference type="InterPro" id="IPR016194">
    <property type="entry name" value="SPOC-like_C_dom_sf"/>
</dbReference>
<proteinExistence type="inferred from homology"/>
<evidence type="ECO:0000256" key="9">
    <source>
        <dbReference type="ARBA" id="ARBA00022801"/>
    </source>
</evidence>
<dbReference type="VEuPathDB" id="FungiDB:GVI51_I02431"/>
<gene>
    <name evidence="20" type="ORF">AO440_002451</name>
</gene>
<keyword evidence="8" id="KW-0227">DNA damage</keyword>